<feature type="transmembrane region" description="Helical" evidence="1">
    <location>
        <begin position="84"/>
        <end position="101"/>
    </location>
</feature>
<dbReference type="GeneID" id="90590102"/>
<keyword evidence="1" id="KW-0812">Transmembrane</keyword>
<feature type="transmembrane region" description="Helical" evidence="1">
    <location>
        <begin position="12"/>
        <end position="38"/>
    </location>
</feature>
<keyword evidence="1" id="KW-0472">Membrane</keyword>
<reference evidence="2 3" key="1">
    <citation type="submission" date="2022-09" db="EMBL/GenBank/DDBJ databases">
        <title>Xylan utilization by haloarchaea-nanohaloarchaea associations.</title>
        <authorList>
            <person name="Yakimov M."/>
        </authorList>
    </citation>
    <scope>NUCLEOTIDE SEQUENCE [LARGE SCALE GENOMIC DNA]</scope>
    <source>
        <strain evidence="2 3">SVXNc</strain>
    </source>
</reference>
<dbReference type="RefSeq" id="WP_347721513.1">
    <property type="nucleotide sequence ID" value="NZ_CP104395.1"/>
</dbReference>
<evidence type="ECO:0000256" key="1">
    <source>
        <dbReference type="SAM" id="Phobius"/>
    </source>
</evidence>
<protein>
    <submittedName>
        <fullName evidence="2">Uncharacterized protein</fullName>
    </submittedName>
</protein>
<organism evidence="2 3">
    <name type="scientific">Candidatus Nanohalococcus occultus</name>
    <dbReference type="NCBI Taxonomy" id="2978047"/>
    <lineage>
        <taxon>Archaea</taxon>
        <taxon>Candidatus Nanohalarchaeota</taxon>
        <taxon>Candidatus Nanohalarchaeota incertae sedis</taxon>
        <taxon>Candidatus Nanohalococcus</taxon>
    </lineage>
</organism>
<name>A0ABY8CEN1_9ARCH</name>
<dbReference type="EMBL" id="CP104395">
    <property type="protein sequence ID" value="WEL19679.1"/>
    <property type="molecule type" value="Genomic_DNA"/>
</dbReference>
<sequence length="102" mass="10886">MLRPDPIGAFDLAIGVLMWFTVSPLPEVFATAHASVLIFKGVGTMLKFRVFPPGSGIVFGFADVMSAGILFVGQPPLLGGFKEIIALILFAKGGLMFTWILS</sequence>
<keyword evidence="3" id="KW-1185">Reference proteome</keyword>
<evidence type="ECO:0000313" key="3">
    <source>
        <dbReference type="Proteomes" id="UP001218034"/>
    </source>
</evidence>
<keyword evidence="1" id="KW-1133">Transmembrane helix</keyword>
<dbReference type="Proteomes" id="UP001218034">
    <property type="component" value="Chromosome"/>
</dbReference>
<proteinExistence type="predicted"/>
<accession>A0ABY8CEN1</accession>
<evidence type="ECO:0000313" key="2">
    <source>
        <dbReference type="EMBL" id="WEL19679.1"/>
    </source>
</evidence>
<feature type="transmembrane region" description="Helical" evidence="1">
    <location>
        <begin position="50"/>
        <end position="72"/>
    </location>
</feature>
<gene>
    <name evidence="2" type="ORF">SVXNc_0665</name>
</gene>